<evidence type="ECO:0000313" key="2">
    <source>
        <dbReference type="EMBL" id="AOM14264.1"/>
    </source>
</evidence>
<proteinExistence type="predicted"/>
<accession>A0A9W3SZY2</accession>
<geneLocation type="plasmid" evidence="2 3">
    <name>p174778</name>
</geneLocation>
<keyword evidence="2" id="KW-0614">Plasmid</keyword>
<dbReference type="EMBL" id="CP015251">
    <property type="protein sequence ID" value="AOM14264.1"/>
    <property type="molecule type" value="Genomic_DNA"/>
</dbReference>
<organism evidence="2 3">
    <name type="scientific">Bacillus thuringiensis Bt18247</name>
    <dbReference type="NCBI Taxonomy" id="1423143"/>
    <lineage>
        <taxon>Bacteria</taxon>
        <taxon>Bacillati</taxon>
        <taxon>Bacillota</taxon>
        <taxon>Bacilli</taxon>
        <taxon>Bacillales</taxon>
        <taxon>Bacillaceae</taxon>
        <taxon>Bacillus</taxon>
        <taxon>Bacillus cereus group</taxon>
    </lineage>
</organism>
<reference evidence="2 3" key="1">
    <citation type="submission" date="2016-02" db="EMBL/GenBank/DDBJ databases">
        <title>Comparative analysis of three nematocidal Bacillus thuringiensis strains.</title>
        <authorList>
            <person name="Hollensteiner J."/>
            <person name="Kloesener M."/>
            <person name="Bunk B."/>
            <person name="Sproeer C."/>
            <person name="Rosenstiel P."/>
            <person name="Schulte-Iserlohe R."/>
            <person name="Schulenburg H."/>
            <person name="Liesegang H."/>
        </authorList>
    </citation>
    <scope>NUCLEOTIDE SEQUENCE [LARGE SCALE GENOMIC DNA]</scope>
    <source>
        <strain evidence="2 3">Bt18247</strain>
        <plasmid evidence="2 3">p174778</plasmid>
    </source>
</reference>
<dbReference type="Pfam" id="PF18857">
    <property type="entry name" value="LPD38"/>
    <property type="match status" value="1"/>
</dbReference>
<dbReference type="AlphaFoldDB" id="A0A9W3SZY2"/>
<evidence type="ECO:0000313" key="3">
    <source>
        <dbReference type="Proteomes" id="UP000192743"/>
    </source>
</evidence>
<feature type="domain" description="Large polyvalent protein associated" evidence="1">
    <location>
        <begin position="12"/>
        <end position="66"/>
    </location>
</feature>
<gene>
    <name evidence="2" type="ORF">BTI247_59330</name>
</gene>
<protein>
    <recommendedName>
        <fullName evidence="1">Large polyvalent protein associated domain-containing protein</fullName>
    </recommendedName>
</protein>
<dbReference type="InterPro" id="IPR040561">
    <property type="entry name" value="LPD38"/>
</dbReference>
<name>A0A9W3SZY2_BACTU</name>
<dbReference type="Proteomes" id="UP000192743">
    <property type="component" value="Plasmid p174778"/>
</dbReference>
<sequence>MFQSVMGKIHLKEQYGPNTSLTAREMSSTLDKIGIEASPYKIDNLYKGYTAGLGQFPLKGLDSAIALISNTDVPTPVAPEWNESTPGAKAFFVNGQGGGQVMEDYYSIMDEQQAIQADSKKYEEDASNAEEMKAFNRIDKEMRTLA</sequence>
<evidence type="ECO:0000259" key="1">
    <source>
        <dbReference type="Pfam" id="PF18857"/>
    </source>
</evidence>